<organism evidence="1 2">
    <name type="scientific">Mucilaginibacter pineti</name>
    <dbReference type="NCBI Taxonomy" id="1391627"/>
    <lineage>
        <taxon>Bacteria</taxon>
        <taxon>Pseudomonadati</taxon>
        <taxon>Bacteroidota</taxon>
        <taxon>Sphingobacteriia</taxon>
        <taxon>Sphingobacteriales</taxon>
        <taxon>Sphingobacteriaceae</taxon>
        <taxon>Mucilaginibacter</taxon>
    </lineage>
</organism>
<protein>
    <submittedName>
        <fullName evidence="1">Toprim-like</fullName>
    </submittedName>
</protein>
<name>A0A1G7INK7_9SPHI</name>
<dbReference type="Gene3D" id="3.40.1360.10">
    <property type="match status" value="1"/>
</dbReference>
<dbReference type="InterPro" id="IPR036977">
    <property type="entry name" value="DNA_primase_Znf_CHC2"/>
</dbReference>
<dbReference type="GO" id="GO:0008270">
    <property type="term" value="F:zinc ion binding"/>
    <property type="evidence" value="ECO:0007669"/>
    <property type="project" value="InterPro"/>
</dbReference>
<dbReference type="Gene3D" id="3.90.580.10">
    <property type="entry name" value="Zinc finger, CHC2-type domain"/>
    <property type="match status" value="1"/>
</dbReference>
<dbReference type="SUPFAM" id="SSF57783">
    <property type="entry name" value="Zinc beta-ribbon"/>
    <property type="match status" value="1"/>
</dbReference>
<evidence type="ECO:0000313" key="2">
    <source>
        <dbReference type="Proteomes" id="UP000199072"/>
    </source>
</evidence>
<evidence type="ECO:0000313" key="1">
    <source>
        <dbReference type="EMBL" id="SDF14251.1"/>
    </source>
</evidence>
<proteinExistence type="predicted"/>
<dbReference type="SUPFAM" id="SSF56731">
    <property type="entry name" value="DNA primase core"/>
    <property type="match status" value="1"/>
</dbReference>
<dbReference type="AlphaFoldDB" id="A0A1G7INK7"/>
<dbReference type="OrthoDB" id="8536512at2"/>
<dbReference type="STRING" id="1391627.SAMN05216464_11399"/>
<reference evidence="1 2" key="1">
    <citation type="submission" date="2016-10" db="EMBL/GenBank/DDBJ databases">
        <authorList>
            <person name="de Groot N.N."/>
        </authorList>
    </citation>
    <scope>NUCLEOTIDE SEQUENCE [LARGE SCALE GENOMIC DNA]</scope>
    <source>
        <strain evidence="1 2">47C3B</strain>
    </source>
</reference>
<keyword evidence="2" id="KW-1185">Reference proteome</keyword>
<dbReference type="RefSeq" id="WP_091153230.1">
    <property type="nucleotide sequence ID" value="NZ_FNAI01000013.1"/>
</dbReference>
<accession>A0A1G7INK7</accession>
<sequence length="301" mass="35023">MGMRCADLNDIELVSYLASIGINPVNVVGDFYYYLSPIRSENNPSFRVERSRNKWTDFGIEVKRKSFVDFIMAYHNIDAREVVRRFNNNEILPGAYVRAADLQLAEIPKEPIVKIGKQSILHTSSLLCYLKNRRIDLKVADQYCCEVQFTIHDKKYYGIGFKNNSGGFEIRNPFMKAADKKDVTTVDNGASVVRVFEGFMNFLTYMTLHKNNPPQSNYLILNSAHLMRRKESFDFMEGHEKAFLYLDNDKTGDLYTHEAIGADAKRYEDRRFHYATHGDLNEWAIDRAEEGRERKKILIRR</sequence>
<dbReference type="GO" id="GO:0006260">
    <property type="term" value="P:DNA replication"/>
    <property type="evidence" value="ECO:0007669"/>
    <property type="project" value="InterPro"/>
</dbReference>
<dbReference type="GO" id="GO:0003677">
    <property type="term" value="F:DNA binding"/>
    <property type="evidence" value="ECO:0007669"/>
    <property type="project" value="InterPro"/>
</dbReference>
<dbReference type="EMBL" id="FNAI01000013">
    <property type="protein sequence ID" value="SDF14251.1"/>
    <property type="molecule type" value="Genomic_DNA"/>
</dbReference>
<gene>
    <name evidence="1" type="ORF">SAMN05216464_11399</name>
</gene>
<dbReference type="Pfam" id="PF13155">
    <property type="entry name" value="Toprim_2"/>
    <property type="match status" value="1"/>
</dbReference>
<dbReference type="Proteomes" id="UP000199072">
    <property type="component" value="Unassembled WGS sequence"/>
</dbReference>